<comment type="caution">
    <text evidence="1">The sequence shown here is derived from an EMBL/GenBank/DDBJ whole genome shotgun (WGS) entry which is preliminary data.</text>
</comment>
<dbReference type="OrthoDB" id="2864316at2"/>
<dbReference type="RefSeq" id="WP_134749896.1">
    <property type="nucleotide sequence ID" value="NZ_MYFO02000007.1"/>
</dbReference>
<organism evidence="1 2">
    <name type="scientific">Paenibacillus athensensis</name>
    <dbReference type="NCBI Taxonomy" id="1967502"/>
    <lineage>
        <taxon>Bacteria</taxon>
        <taxon>Bacillati</taxon>
        <taxon>Bacillota</taxon>
        <taxon>Bacilli</taxon>
        <taxon>Bacillales</taxon>
        <taxon>Paenibacillaceae</taxon>
        <taxon>Paenibacillus</taxon>
    </lineage>
</organism>
<reference evidence="1 2" key="1">
    <citation type="submission" date="2017-03" db="EMBL/GenBank/DDBJ databases">
        <title>Isolation of Levoglucosan Utilizing Bacteria.</title>
        <authorList>
            <person name="Arya A.S."/>
        </authorList>
    </citation>
    <scope>NUCLEOTIDE SEQUENCE [LARGE SCALE GENOMIC DNA]</scope>
    <source>
        <strain evidence="1 2">MEC069</strain>
    </source>
</reference>
<proteinExistence type="predicted"/>
<dbReference type="AlphaFoldDB" id="A0A4Y8Q8R1"/>
<keyword evidence="2" id="KW-1185">Reference proteome</keyword>
<sequence>MTSSTKIVDRPHRIVEIVWDPKATPDDFDRITRQIEGFSRELGGVFDVIVDMRTVKAFLPESQAKLVEHQKALLQCGMRRAAVIVAGAITKIQLNRTAKQSEHTTESHWDNYEDALQFLKS</sequence>
<dbReference type="EMBL" id="MYFO01000003">
    <property type="protein sequence ID" value="TFE90961.1"/>
    <property type="molecule type" value="Genomic_DNA"/>
</dbReference>
<dbReference type="Proteomes" id="UP000298246">
    <property type="component" value="Unassembled WGS sequence"/>
</dbReference>
<gene>
    <name evidence="1" type="ORF">B5M42_03820</name>
</gene>
<protein>
    <recommendedName>
        <fullName evidence="3">STAS/SEC14 domain-containing protein</fullName>
    </recommendedName>
</protein>
<evidence type="ECO:0000313" key="1">
    <source>
        <dbReference type="EMBL" id="TFE90961.1"/>
    </source>
</evidence>
<evidence type="ECO:0000313" key="2">
    <source>
        <dbReference type="Proteomes" id="UP000298246"/>
    </source>
</evidence>
<evidence type="ECO:0008006" key="3">
    <source>
        <dbReference type="Google" id="ProtNLM"/>
    </source>
</evidence>
<accession>A0A4Y8Q8R1</accession>
<name>A0A4Y8Q8R1_9BACL</name>